<dbReference type="SUPFAM" id="SSF53041">
    <property type="entry name" value="Resolvase-like"/>
    <property type="match status" value="1"/>
</dbReference>
<dbReference type="EMBL" id="LELG01000156">
    <property type="protein sequence ID" value="KMQ80128.1"/>
    <property type="molecule type" value="Genomic_DNA"/>
</dbReference>
<dbReference type="PANTHER" id="PTHR30461">
    <property type="entry name" value="DNA-INVERTASE FROM LAMBDOID PROPHAGE"/>
    <property type="match status" value="1"/>
</dbReference>
<dbReference type="Pfam" id="PF02796">
    <property type="entry name" value="HTH_7"/>
    <property type="match status" value="1"/>
</dbReference>
<dbReference type="PROSITE" id="PS51736">
    <property type="entry name" value="RECOMBINASES_3"/>
    <property type="match status" value="1"/>
</dbReference>
<evidence type="ECO:0000313" key="8">
    <source>
        <dbReference type="Proteomes" id="UP000242951"/>
    </source>
</evidence>
<keyword evidence="2" id="KW-0229">DNA integration</keyword>
<dbReference type="CDD" id="cd03768">
    <property type="entry name" value="SR_ResInv"/>
    <property type="match status" value="1"/>
</dbReference>
<comment type="similarity">
    <text evidence="1">Belongs to the site-specific recombinase resolvase family.</text>
</comment>
<dbReference type="Proteomes" id="UP000242951">
    <property type="component" value="Unassembled WGS sequence"/>
</dbReference>
<evidence type="ECO:0000256" key="3">
    <source>
        <dbReference type="ARBA" id="ARBA00023125"/>
    </source>
</evidence>
<dbReference type="InterPro" id="IPR009057">
    <property type="entry name" value="Homeodomain-like_sf"/>
</dbReference>
<dbReference type="Pfam" id="PF00239">
    <property type="entry name" value="Resolvase"/>
    <property type="match status" value="1"/>
</dbReference>
<evidence type="ECO:0000256" key="1">
    <source>
        <dbReference type="ARBA" id="ARBA00009913"/>
    </source>
</evidence>
<dbReference type="InterPro" id="IPR006119">
    <property type="entry name" value="Resolv_N"/>
</dbReference>
<feature type="domain" description="Resolvase/invertase-type recombinase catalytic" evidence="6">
    <location>
        <begin position="3"/>
        <end position="136"/>
    </location>
</feature>
<keyword evidence="3" id="KW-0238">DNA-binding</keyword>
<evidence type="ECO:0000259" key="6">
    <source>
        <dbReference type="PROSITE" id="PS51736"/>
    </source>
</evidence>
<dbReference type="PROSITE" id="PS00398">
    <property type="entry name" value="RECOMBINASES_2"/>
    <property type="match status" value="1"/>
</dbReference>
<dbReference type="InterPro" id="IPR006120">
    <property type="entry name" value="Resolvase_HTH_dom"/>
</dbReference>
<dbReference type="SUPFAM" id="SSF46689">
    <property type="entry name" value="Homeodomain-like"/>
    <property type="match status" value="1"/>
</dbReference>
<dbReference type="Gene3D" id="1.10.10.60">
    <property type="entry name" value="Homeodomain-like"/>
    <property type="match status" value="1"/>
</dbReference>
<dbReference type="CDD" id="cd00569">
    <property type="entry name" value="HTH_Hin_like"/>
    <property type="match status" value="1"/>
</dbReference>
<dbReference type="Gene3D" id="3.40.50.1390">
    <property type="entry name" value="Resolvase, N-terminal catalytic domain"/>
    <property type="match status" value="1"/>
</dbReference>
<dbReference type="InterPro" id="IPR006118">
    <property type="entry name" value="Recombinase_CS"/>
</dbReference>
<keyword evidence="4" id="KW-0233">DNA recombination</keyword>
<evidence type="ECO:0000256" key="4">
    <source>
        <dbReference type="ARBA" id="ARBA00023172"/>
    </source>
</evidence>
<evidence type="ECO:0000313" key="7">
    <source>
        <dbReference type="EMBL" id="KMQ80128.1"/>
    </source>
</evidence>
<comment type="caution">
    <text evidence="7">The sequence shown here is derived from an EMBL/GenBank/DDBJ whole genome shotgun (WGS) entry which is preliminary data.</text>
</comment>
<feature type="active site" description="O-(5'-phospho-DNA)-serine intermediate" evidence="5">
    <location>
        <position position="11"/>
    </location>
</feature>
<name>A0ABR5HL46_9BURK</name>
<proteinExistence type="inferred from homology"/>
<protein>
    <submittedName>
        <fullName evidence="7">DNA-invertase</fullName>
    </submittedName>
</protein>
<accession>A0ABR5HL46</accession>
<dbReference type="InterPro" id="IPR036162">
    <property type="entry name" value="Resolvase-like_N_sf"/>
</dbReference>
<gene>
    <name evidence="7" type="ORF">BPMI_01510</name>
</gene>
<reference evidence="7 8" key="1">
    <citation type="submission" date="2015-06" db="EMBL/GenBank/DDBJ databases">
        <title>Comparative genomics of Burkholderia leaf nodule symbionts.</title>
        <authorList>
            <person name="Carlier A."/>
            <person name="Eberl L."/>
            <person name="Pinto-Carbo M."/>
        </authorList>
    </citation>
    <scope>NUCLEOTIDE SEQUENCE [LARGE SCALE GENOMIC DNA]</scope>
    <source>
        <strain evidence="7 8">UZHbot3</strain>
    </source>
</reference>
<keyword evidence="8" id="KW-1185">Reference proteome</keyword>
<dbReference type="PROSITE" id="PS00397">
    <property type="entry name" value="RECOMBINASES_1"/>
    <property type="match status" value="1"/>
</dbReference>
<dbReference type="SMART" id="SM00857">
    <property type="entry name" value="Resolvase"/>
    <property type="match status" value="1"/>
</dbReference>
<dbReference type="InterPro" id="IPR050639">
    <property type="entry name" value="SSR_resolvase"/>
</dbReference>
<evidence type="ECO:0000256" key="2">
    <source>
        <dbReference type="ARBA" id="ARBA00022908"/>
    </source>
</evidence>
<dbReference type="PANTHER" id="PTHR30461:SF2">
    <property type="entry name" value="SERINE RECOMBINASE PINE-RELATED"/>
    <property type="match status" value="1"/>
</dbReference>
<organism evidence="7 8">
    <name type="scientific">Candidatus Burkholderia pumila</name>
    <dbReference type="NCBI Taxonomy" id="1090375"/>
    <lineage>
        <taxon>Bacteria</taxon>
        <taxon>Pseudomonadati</taxon>
        <taxon>Pseudomonadota</taxon>
        <taxon>Betaproteobacteria</taxon>
        <taxon>Burkholderiales</taxon>
        <taxon>Burkholderiaceae</taxon>
        <taxon>Burkholderia</taxon>
    </lineage>
</organism>
<sequence>MNQRIGYARVSTDDQHLDSQRDALMQAGCAAIYEEAASGKSAARPELEQCRKALRAGDTLVVWRLDRLGRSLPDLVQIVADLERQGVGFESLTEKIETGSAAGKLVFHVFAAPAEFERGLIRERTQAGLAAARARGRSGGRRPKLDEQQVREIKVLLCDPGIQVADIARRYGVSRTTLYKPRGRYLSKAMRTQDAHKKNLHGSGGGMKIHSTAQLSALTRLFSAAVFREMATKGRSGLFRRLLGQTDLIEHVGPYATVGDTFDSAFVRYFENRGAP</sequence>
<evidence type="ECO:0000256" key="5">
    <source>
        <dbReference type="PROSITE-ProRule" id="PRU10137"/>
    </source>
</evidence>